<evidence type="ECO:0000313" key="2">
    <source>
        <dbReference type="EMBL" id="MFD2160186.1"/>
    </source>
</evidence>
<dbReference type="EMBL" id="JBHUJB010000073">
    <property type="protein sequence ID" value="MFD2160186.1"/>
    <property type="molecule type" value="Genomic_DNA"/>
</dbReference>
<accession>A0ABW4ZF93</accession>
<comment type="caution">
    <text evidence="2">The sequence shown here is derived from an EMBL/GenBank/DDBJ whole genome shotgun (WGS) entry which is preliminary data.</text>
</comment>
<dbReference type="Proteomes" id="UP001597389">
    <property type="component" value="Unassembled WGS sequence"/>
</dbReference>
<protein>
    <submittedName>
        <fullName evidence="2">Uncharacterized protein</fullName>
    </submittedName>
</protein>
<proteinExistence type="predicted"/>
<evidence type="ECO:0000313" key="3">
    <source>
        <dbReference type="Proteomes" id="UP001597389"/>
    </source>
</evidence>
<organism evidence="2 3">
    <name type="scientific">Rubritalea tangerina</name>
    <dbReference type="NCBI Taxonomy" id="430798"/>
    <lineage>
        <taxon>Bacteria</taxon>
        <taxon>Pseudomonadati</taxon>
        <taxon>Verrucomicrobiota</taxon>
        <taxon>Verrucomicrobiia</taxon>
        <taxon>Verrucomicrobiales</taxon>
        <taxon>Rubritaleaceae</taxon>
        <taxon>Rubritalea</taxon>
    </lineage>
</organism>
<feature type="chain" id="PRO_5045851516" evidence="1">
    <location>
        <begin position="19"/>
        <end position="56"/>
    </location>
</feature>
<reference evidence="3" key="1">
    <citation type="journal article" date="2019" name="Int. J. Syst. Evol. Microbiol.">
        <title>The Global Catalogue of Microorganisms (GCM) 10K type strain sequencing project: providing services to taxonomists for standard genome sequencing and annotation.</title>
        <authorList>
            <consortium name="The Broad Institute Genomics Platform"/>
            <consortium name="The Broad Institute Genome Sequencing Center for Infectious Disease"/>
            <person name="Wu L."/>
            <person name="Ma J."/>
        </authorList>
    </citation>
    <scope>NUCLEOTIDE SEQUENCE [LARGE SCALE GENOMIC DNA]</scope>
    <source>
        <strain evidence="3">CCUG 57942</strain>
    </source>
</reference>
<feature type="signal peptide" evidence="1">
    <location>
        <begin position="1"/>
        <end position="18"/>
    </location>
</feature>
<sequence>MTTKITCILICLSHFLMAGFRVPSSTHTIDSLEEAKAEALRTQRALVILKSVENSQ</sequence>
<evidence type="ECO:0000256" key="1">
    <source>
        <dbReference type="SAM" id="SignalP"/>
    </source>
</evidence>
<gene>
    <name evidence="2" type="ORF">ACFSW8_14880</name>
</gene>
<dbReference type="RefSeq" id="WP_377178634.1">
    <property type="nucleotide sequence ID" value="NZ_JBHUJB010000073.1"/>
</dbReference>
<name>A0ABW4ZF93_9BACT</name>
<keyword evidence="1" id="KW-0732">Signal</keyword>
<keyword evidence="3" id="KW-1185">Reference proteome</keyword>